<protein>
    <recommendedName>
        <fullName evidence="3">DUF4276 family protein</fullName>
    </recommendedName>
</protein>
<evidence type="ECO:0000313" key="2">
    <source>
        <dbReference type="Proteomes" id="UP000196803"/>
    </source>
</evidence>
<keyword evidence="2" id="KW-1185">Reference proteome</keyword>
<accession>A0ABY1SBN0</accession>
<reference evidence="1 2" key="1">
    <citation type="submission" date="2017-05" db="EMBL/GenBank/DDBJ databases">
        <authorList>
            <person name="Varghese N."/>
            <person name="Submissions S."/>
        </authorList>
    </citation>
    <scope>NUCLEOTIDE SEQUENCE [LARGE SCALE GENOMIC DNA]</scope>
    <source>
        <strain evidence="1 2">MACB1020</strain>
    </source>
</reference>
<dbReference type="Proteomes" id="UP000196803">
    <property type="component" value="Unassembled WGS sequence"/>
</dbReference>
<name>A0ABY1SBN0_CALBS</name>
<sequence length="210" mass="24980">MIKSNEHMIVFFCEGITDQIFFKKVLNYLYSLSSKKVVIEGPLNVRGAGKCRDKPIKVMENIYLKRNEFKKYCFTVFIAFDIDVSEFSPKPPFDEKEFEYVKKALIKYKRIKDVSPIKVEKMIEDWFLDDLEGVYKYLDKNYKGPFKIPKGKDGFHKISELFKKYRKVYTKGDSCEHLINCLDLEIIIRKRFESLQKLLEIFGVEDNFKK</sequence>
<gene>
    <name evidence="1" type="ORF">SAMN05216240_2784</name>
</gene>
<proteinExistence type="predicted"/>
<comment type="caution">
    <text evidence="1">The sequence shown here is derived from an EMBL/GenBank/DDBJ whole genome shotgun (WGS) entry which is preliminary data.</text>
</comment>
<evidence type="ECO:0008006" key="3">
    <source>
        <dbReference type="Google" id="ProtNLM"/>
    </source>
</evidence>
<organism evidence="1 2">
    <name type="scientific">Caldicellulosiruptor bescii</name>
    <name type="common">Anaerocellum thermophilum</name>
    <dbReference type="NCBI Taxonomy" id="31899"/>
    <lineage>
        <taxon>Bacteria</taxon>
        <taxon>Bacillati</taxon>
        <taxon>Bacillota</taxon>
        <taxon>Bacillota incertae sedis</taxon>
        <taxon>Caldicellulosiruptorales</taxon>
        <taxon>Caldicellulosiruptoraceae</taxon>
        <taxon>Caldicellulosiruptor</taxon>
    </lineage>
</organism>
<evidence type="ECO:0000313" key="1">
    <source>
        <dbReference type="EMBL" id="SMR95723.1"/>
    </source>
</evidence>
<dbReference type="SUPFAM" id="SSF160945">
    <property type="entry name" value="PH0156-like"/>
    <property type="match status" value="1"/>
</dbReference>
<dbReference type="EMBL" id="FXXC01000001">
    <property type="protein sequence ID" value="SMR95723.1"/>
    <property type="molecule type" value="Genomic_DNA"/>
</dbReference>